<comment type="pathway">
    <text evidence="1">Purine metabolism; 3',5'-cyclic di-GMP biosynthesis.</text>
</comment>
<dbReference type="Proteomes" id="UP000193749">
    <property type="component" value="Unassembled WGS sequence"/>
</dbReference>
<proteinExistence type="predicted"/>
<dbReference type="SMART" id="SM00267">
    <property type="entry name" value="GGDEF"/>
    <property type="match status" value="1"/>
</dbReference>
<dbReference type="EMBL" id="MLJI01000001">
    <property type="protein sequence ID" value="ORM93568.1"/>
    <property type="molecule type" value="Genomic_DNA"/>
</dbReference>
<evidence type="ECO:0000256" key="1">
    <source>
        <dbReference type="ARBA" id="ARBA00004665"/>
    </source>
</evidence>
<dbReference type="Pfam" id="PF13682">
    <property type="entry name" value="CZB"/>
    <property type="match status" value="1"/>
</dbReference>
<feature type="domain" description="GGDEF" evidence="4">
    <location>
        <begin position="159"/>
        <end position="291"/>
    </location>
</feature>
<dbReference type="InterPro" id="IPR000160">
    <property type="entry name" value="GGDEF_dom"/>
</dbReference>
<reference evidence="5 6" key="1">
    <citation type="journal article" date="2017" name="Antonie Van Leeuwenhoek">
        <title>Phylogenomic resolution of the bacterial genus Pantoea and its relationship with Erwinia and Tatumella.</title>
        <authorList>
            <person name="Palmer M."/>
            <person name="Steenkamp E.T."/>
            <person name="Coetzee M.P."/>
            <person name="Chan W.Y."/>
            <person name="van Zyl E."/>
            <person name="De Maayer P."/>
            <person name="Coutinho T.A."/>
            <person name="Blom J."/>
            <person name="Smits T.H."/>
            <person name="Duffy B."/>
            <person name="Venter S.N."/>
        </authorList>
    </citation>
    <scope>NUCLEOTIDE SEQUENCE [LARGE SCALE GENOMIC DNA]</scope>
    <source>
        <strain evidence="5 6">LMG 2657</strain>
    </source>
</reference>
<evidence type="ECO:0000259" key="4">
    <source>
        <dbReference type="PROSITE" id="PS50887"/>
    </source>
</evidence>
<dbReference type="OrthoDB" id="5496380at2"/>
<dbReference type="GO" id="GO:0052621">
    <property type="term" value="F:diguanylate cyclase activity"/>
    <property type="evidence" value="ECO:0007669"/>
    <property type="project" value="UniProtKB-EC"/>
</dbReference>
<keyword evidence="6" id="KW-1185">Reference proteome</keyword>
<dbReference type="AlphaFoldDB" id="A0A1X1EU89"/>
<dbReference type="STRING" id="55209.HA50_09500"/>
<evidence type="ECO:0000256" key="3">
    <source>
        <dbReference type="ARBA" id="ARBA00034247"/>
    </source>
</evidence>
<protein>
    <recommendedName>
        <fullName evidence="2">diguanylate cyclase</fullName>
        <ecNumber evidence="2">2.7.7.65</ecNumber>
    </recommendedName>
</protein>
<evidence type="ECO:0000256" key="2">
    <source>
        <dbReference type="ARBA" id="ARBA00012528"/>
    </source>
</evidence>
<evidence type="ECO:0000313" key="6">
    <source>
        <dbReference type="Proteomes" id="UP000193749"/>
    </source>
</evidence>
<dbReference type="InterPro" id="IPR025991">
    <property type="entry name" value="Chemoreceptor_zinc-bind_dom"/>
</dbReference>
<dbReference type="InterPro" id="IPR050469">
    <property type="entry name" value="Diguanylate_Cyclase"/>
</dbReference>
<name>A0A1X1EU89_PANCY</name>
<dbReference type="NCBIfam" id="TIGR00254">
    <property type="entry name" value="GGDEF"/>
    <property type="match status" value="1"/>
</dbReference>
<dbReference type="EC" id="2.7.7.65" evidence="2"/>
<dbReference type="CDD" id="cd01949">
    <property type="entry name" value="GGDEF"/>
    <property type="match status" value="1"/>
</dbReference>
<organism evidence="5 6">
    <name type="scientific">Pantoea cypripedii</name>
    <name type="common">Pectobacterium cypripedii</name>
    <name type="synonym">Erwinia cypripedii</name>
    <dbReference type="NCBI Taxonomy" id="55209"/>
    <lineage>
        <taxon>Bacteria</taxon>
        <taxon>Pseudomonadati</taxon>
        <taxon>Pseudomonadota</taxon>
        <taxon>Gammaproteobacteria</taxon>
        <taxon>Enterobacterales</taxon>
        <taxon>Erwiniaceae</taxon>
        <taxon>Pantoea</taxon>
    </lineage>
</organism>
<dbReference type="InterPro" id="IPR043128">
    <property type="entry name" value="Rev_trsase/Diguanyl_cyclase"/>
</dbReference>
<dbReference type="RefSeq" id="WP_084874677.1">
    <property type="nucleotide sequence ID" value="NZ_JAGGMY010000001.1"/>
</dbReference>
<dbReference type="PANTHER" id="PTHR45138">
    <property type="entry name" value="REGULATORY COMPONENTS OF SENSORY TRANSDUCTION SYSTEM"/>
    <property type="match status" value="1"/>
</dbReference>
<dbReference type="Gene3D" id="3.30.70.270">
    <property type="match status" value="1"/>
</dbReference>
<dbReference type="SUPFAM" id="SSF55073">
    <property type="entry name" value="Nucleotide cyclase"/>
    <property type="match status" value="1"/>
</dbReference>
<comment type="catalytic activity">
    <reaction evidence="3">
        <text>2 GTP = 3',3'-c-di-GMP + 2 diphosphate</text>
        <dbReference type="Rhea" id="RHEA:24898"/>
        <dbReference type="ChEBI" id="CHEBI:33019"/>
        <dbReference type="ChEBI" id="CHEBI:37565"/>
        <dbReference type="ChEBI" id="CHEBI:58805"/>
        <dbReference type="EC" id="2.7.7.65"/>
    </reaction>
</comment>
<dbReference type="Pfam" id="PF00990">
    <property type="entry name" value="GGDEF"/>
    <property type="match status" value="1"/>
</dbReference>
<dbReference type="PANTHER" id="PTHR45138:SF9">
    <property type="entry name" value="DIGUANYLATE CYCLASE DGCM-RELATED"/>
    <property type="match status" value="1"/>
</dbReference>
<dbReference type="InterPro" id="IPR029787">
    <property type="entry name" value="Nucleotide_cyclase"/>
</dbReference>
<accession>A0A1X1EU89</accession>
<comment type="caution">
    <text evidence="5">The sequence shown here is derived from an EMBL/GenBank/DDBJ whole genome shotgun (WGS) entry which is preliminary data.</text>
</comment>
<gene>
    <name evidence="5" type="ORF">HA50_09500</name>
</gene>
<dbReference type="Gene3D" id="1.20.120.30">
    <property type="entry name" value="Aspartate receptor, ligand-binding domain"/>
    <property type="match status" value="1"/>
</dbReference>
<sequence length="299" mass="34654">MQRTIYDIDVDIANLNQAIKNHYEWSNKLLEISLFGGNFDRTLEGEHSHEHCDFGKWVDAVLIKYDFNENDLLRISDSHKKMHQSVRDIIAAIKINAFTHPQLKEYFHKQKNFLDAVDTYKSRLLASRSAYDALTELPIRSKLYSDFPRLQERCTRNDKDLYLIILDVDHFKTVNDGYGHNGGDAVLKGLANLLVANMRKYERCYRYGGEEFVILVESQRLDDIKKIIARLMVKIRNETFFYENSAINITVTSGVALVKEGGTLESIIELADKAMYYGKQHGRDVCMLNHNNEIGLFYK</sequence>
<dbReference type="NCBIfam" id="NF007380">
    <property type="entry name" value="PRK09894.1"/>
    <property type="match status" value="1"/>
</dbReference>
<dbReference type="PROSITE" id="PS50887">
    <property type="entry name" value="GGDEF"/>
    <property type="match status" value="1"/>
</dbReference>
<evidence type="ECO:0000313" key="5">
    <source>
        <dbReference type="EMBL" id="ORM93568.1"/>
    </source>
</evidence>